<organism evidence="2 3">
    <name type="scientific">Stegodyphus mimosarum</name>
    <name type="common">African social velvet spider</name>
    <dbReference type="NCBI Taxonomy" id="407821"/>
    <lineage>
        <taxon>Eukaryota</taxon>
        <taxon>Metazoa</taxon>
        <taxon>Ecdysozoa</taxon>
        <taxon>Arthropoda</taxon>
        <taxon>Chelicerata</taxon>
        <taxon>Arachnida</taxon>
        <taxon>Araneae</taxon>
        <taxon>Araneomorphae</taxon>
        <taxon>Entelegynae</taxon>
        <taxon>Eresoidea</taxon>
        <taxon>Eresidae</taxon>
        <taxon>Stegodyphus</taxon>
    </lineage>
</organism>
<sequence length="154" mass="17642">MEGAFNSVKDEMKAVQEKMEAGQELVKQEMKLGQDEMETEIACMIENKFLPELEEISIHHQKGSSPRNAEPLSERPGSESCRNHPRVEEKTETTGSSPSQMFICRDLPLPCDFLMGRPADAAPSSPEEYIQDFQTRFEVTHGSARERVTWRRRR</sequence>
<evidence type="ECO:0000256" key="1">
    <source>
        <dbReference type="SAM" id="MobiDB-lite"/>
    </source>
</evidence>
<keyword evidence="3" id="KW-1185">Reference proteome</keyword>
<reference evidence="2 3" key="1">
    <citation type="submission" date="2013-11" db="EMBL/GenBank/DDBJ databases">
        <title>Genome sequencing of Stegodyphus mimosarum.</title>
        <authorList>
            <person name="Bechsgaard J."/>
        </authorList>
    </citation>
    <scope>NUCLEOTIDE SEQUENCE [LARGE SCALE GENOMIC DNA]</scope>
</reference>
<dbReference type="Proteomes" id="UP000054359">
    <property type="component" value="Unassembled WGS sequence"/>
</dbReference>
<protein>
    <submittedName>
        <fullName evidence="2">Uncharacterized protein</fullName>
    </submittedName>
</protein>
<name>A0A087TGJ8_STEMI</name>
<dbReference type="OrthoDB" id="6769926at2759"/>
<dbReference type="EMBL" id="KK115134">
    <property type="protein sequence ID" value="KFM64237.1"/>
    <property type="molecule type" value="Genomic_DNA"/>
</dbReference>
<accession>A0A087TGJ8</accession>
<feature type="compositionally biased region" description="Basic and acidic residues" evidence="1">
    <location>
        <begin position="72"/>
        <end position="92"/>
    </location>
</feature>
<dbReference type="AlphaFoldDB" id="A0A087TGJ8"/>
<evidence type="ECO:0000313" key="3">
    <source>
        <dbReference type="Proteomes" id="UP000054359"/>
    </source>
</evidence>
<gene>
    <name evidence="2" type="ORF">X975_26228</name>
</gene>
<feature type="region of interest" description="Disordered" evidence="1">
    <location>
        <begin position="56"/>
        <end position="101"/>
    </location>
</feature>
<proteinExistence type="predicted"/>
<feature type="non-terminal residue" evidence="2">
    <location>
        <position position="154"/>
    </location>
</feature>
<evidence type="ECO:0000313" key="2">
    <source>
        <dbReference type="EMBL" id="KFM64237.1"/>
    </source>
</evidence>